<evidence type="ECO:0000313" key="5">
    <source>
        <dbReference type="Proteomes" id="UP001551695"/>
    </source>
</evidence>
<dbReference type="PROSITE" id="PS00903">
    <property type="entry name" value="CYT_DCMP_DEAMINASES_1"/>
    <property type="match status" value="1"/>
</dbReference>
<accession>A0ABV3G302</accession>
<dbReference type="Pfam" id="PF00383">
    <property type="entry name" value="dCMP_cyt_deam_1"/>
    <property type="match status" value="1"/>
</dbReference>
<keyword evidence="1" id="KW-0479">Metal-binding</keyword>
<dbReference type="InterPro" id="IPR016192">
    <property type="entry name" value="APOBEC/CMP_deaminase_Zn-bd"/>
</dbReference>
<dbReference type="RefSeq" id="WP_232840319.1">
    <property type="nucleotide sequence ID" value="NZ_JBEXKW010000008.1"/>
</dbReference>
<name>A0ABV3G302_9NOCA</name>
<comment type="caution">
    <text evidence="4">The sequence shown here is derived from an EMBL/GenBank/DDBJ whole genome shotgun (WGS) entry which is preliminary data.</text>
</comment>
<proteinExistence type="predicted"/>
<gene>
    <name evidence="4" type="ORF">AB0I48_31240</name>
</gene>
<keyword evidence="5" id="KW-1185">Reference proteome</keyword>
<evidence type="ECO:0000256" key="2">
    <source>
        <dbReference type="ARBA" id="ARBA00022833"/>
    </source>
</evidence>
<dbReference type="CDD" id="cd01285">
    <property type="entry name" value="nucleoside_deaminase"/>
    <property type="match status" value="1"/>
</dbReference>
<keyword evidence="2" id="KW-0862">Zinc</keyword>
<reference evidence="4 5" key="1">
    <citation type="submission" date="2024-06" db="EMBL/GenBank/DDBJ databases">
        <title>The Natural Products Discovery Center: Release of the First 8490 Sequenced Strains for Exploring Actinobacteria Biosynthetic Diversity.</title>
        <authorList>
            <person name="Kalkreuter E."/>
            <person name="Kautsar S.A."/>
            <person name="Yang D."/>
            <person name="Bader C.D."/>
            <person name="Teijaro C.N."/>
            <person name="Fluegel L."/>
            <person name="Davis C.M."/>
            <person name="Simpson J.R."/>
            <person name="Lauterbach L."/>
            <person name="Steele A.D."/>
            <person name="Gui C."/>
            <person name="Meng S."/>
            <person name="Li G."/>
            <person name="Viehrig K."/>
            <person name="Ye F."/>
            <person name="Su P."/>
            <person name="Kiefer A.F."/>
            <person name="Nichols A."/>
            <person name="Cepeda A.J."/>
            <person name="Yan W."/>
            <person name="Fan B."/>
            <person name="Jiang Y."/>
            <person name="Adhikari A."/>
            <person name="Zheng C.-J."/>
            <person name="Schuster L."/>
            <person name="Cowan T.M."/>
            <person name="Smanski M.J."/>
            <person name="Chevrette M.G."/>
            <person name="De Carvalho L.P.S."/>
            <person name="Shen B."/>
        </authorList>
    </citation>
    <scope>NUCLEOTIDE SEQUENCE [LARGE SCALE GENOMIC DNA]</scope>
    <source>
        <strain evidence="4 5">NPDC050403</strain>
    </source>
</reference>
<evidence type="ECO:0000259" key="3">
    <source>
        <dbReference type="PROSITE" id="PS51747"/>
    </source>
</evidence>
<dbReference type="Proteomes" id="UP001551695">
    <property type="component" value="Unassembled WGS sequence"/>
</dbReference>
<dbReference type="PANTHER" id="PTHR11079">
    <property type="entry name" value="CYTOSINE DEAMINASE FAMILY MEMBER"/>
    <property type="match status" value="1"/>
</dbReference>
<sequence>MTAPDEGHAVNTDALPRSYGATMPDWVFDELEHSPAVLDSDDQRMALVHRLAARNPREGSGGPFAALVIDSATGAIVAAGVNLVLASGLSSAHAEVVALSLAQTRVGDWDLGAVDAPDRELVVNWRPCAQCYGAVLWSGVKRLVIAGEGPELEQLTGFDEGPMREDWAEQFRGRGIRVDIGVQRDRALEVFADYGRMAADREFTVYNARGAA</sequence>
<dbReference type="EMBL" id="JBFAKC010000018">
    <property type="protein sequence ID" value="MEV0712045.1"/>
    <property type="molecule type" value="Genomic_DNA"/>
</dbReference>
<dbReference type="Gene3D" id="3.40.140.10">
    <property type="entry name" value="Cytidine Deaminase, domain 2"/>
    <property type="match status" value="1"/>
</dbReference>
<dbReference type="PANTHER" id="PTHR11079:SF162">
    <property type="entry name" value="RIBOFLAVIN BIOSYNTHESIS PROTEIN PYRD, CHLOROPLASTIC"/>
    <property type="match status" value="1"/>
</dbReference>
<dbReference type="SUPFAM" id="SSF53927">
    <property type="entry name" value="Cytidine deaminase-like"/>
    <property type="match status" value="1"/>
</dbReference>
<organism evidence="4 5">
    <name type="scientific">Nocardia aurea</name>
    <dbReference type="NCBI Taxonomy" id="2144174"/>
    <lineage>
        <taxon>Bacteria</taxon>
        <taxon>Bacillati</taxon>
        <taxon>Actinomycetota</taxon>
        <taxon>Actinomycetes</taxon>
        <taxon>Mycobacteriales</taxon>
        <taxon>Nocardiaceae</taxon>
        <taxon>Nocardia</taxon>
    </lineage>
</organism>
<dbReference type="PROSITE" id="PS51747">
    <property type="entry name" value="CYT_DCMP_DEAMINASES_2"/>
    <property type="match status" value="1"/>
</dbReference>
<dbReference type="InterPro" id="IPR002125">
    <property type="entry name" value="CMP_dCMP_dom"/>
</dbReference>
<feature type="domain" description="CMP/dCMP-type deaminase" evidence="3">
    <location>
        <begin position="39"/>
        <end position="160"/>
    </location>
</feature>
<evidence type="ECO:0000313" key="4">
    <source>
        <dbReference type="EMBL" id="MEV0712045.1"/>
    </source>
</evidence>
<dbReference type="InterPro" id="IPR016193">
    <property type="entry name" value="Cytidine_deaminase-like"/>
</dbReference>
<protein>
    <submittedName>
        <fullName evidence="4">Nucleoside deaminase</fullName>
    </submittedName>
</protein>
<evidence type="ECO:0000256" key="1">
    <source>
        <dbReference type="ARBA" id="ARBA00022723"/>
    </source>
</evidence>